<dbReference type="InterPro" id="IPR051143">
    <property type="entry name" value="TrkH_K-transport"/>
</dbReference>
<feature type="transmembrane region" description="Helical" evidence="10">
    <location>
        <begin position="715"/>
        <end position="738"/>
    </location>
</feature>
<protein>
    <recommendedName>
        <fullName evidence="10">Potassium transport protein</fullName>
    </recommendedName>
</protein>
<feature type="region of interest" description="Disordered" evidence="11">
    <location>
        <begin position="784"/>
        <end position="832"/>
    </location>
</feature>
<dbReference type="Pfam" id="PF02386">
    <property type="entry name" value="TrkH"/>
    <property type="match status" value="1"/>
</dbReference>
<keyword evidence="5 10" id="KW-0812">Transmembrane</keyword>
<gene>
    <name evidence="12" type="ORF">HGRIS_008868</name>
</gene>
<feature type="transmembrane region" description="Helical" evidence="10">
    <location>
        <begin position="418"/>
        <end position="442"/>
    </location>
</feature>
<dbReference type="PANTHER" id="PTHR31064:SF30">
    <property type="entry name" value="HIGH-AFFINITY POTASSIUM TRANSPORT PROTEIN-RELATED"/>
    <property type="match status" value="1"/>
</dbReference>
<comment type="similarity">
    <text evidence="2 10">Belongs to the TrkH potassium transport family.</text>
</comment>
<keyword evidence="4 10" id="KW-0633">Potassium transport</keyword>
<feature type="compositionally biased region" description="Polar residues" evidence="11">
    <location>
        <begin position="279"/>
        <end position="290"/>
    </location>
</feature>
<evidence type="ECO:0000256" key="4">
    <source>
        <dbReference type="ARBA" id="ARBA00022538"/>
    </source>
</evidence>
<evidence type="ECO:0000256" key="6">
    <source>
        <dbReference type="ARBA" id="ARBA00022958"/>
    </source>
</evidence>
<evidence type="ECO:0000313" key="13">
    <source>
        <dbReference type="Proteomes" id="UP001556367"/>
    </source>
</evidence>
<sequence length="832" mass="93870">MLQLWRTIRKHLNFYRVHVLAFVFTPLVSSAIFYGLNGPTNVPYVDCLFLCVSAMTVSGLTTLDLSGLTTGQQVLLFLLMCLGSPVLASGVMVFIRRHYFSKRIKHILQSPRRFAGPNDSVNIEDGNTHQPNHPPSSMPGQSALSPVAEDSREDESPIEALRKNILSTQKPPHLNNSSLFLEIPQLHSLPQRHVAFARPSTGGSERRIATLSLHPRRHIRRISDPGSPSRPTWLVNSPQLSFHSMNIAEEHHSRSLGSNDQRKWVENQGIRERPRTAERQWTSGTSGQDVDNTEKPRLARRASAMSRVSHDTTRRSIRSNRSAWPATQRGFGGFPMPIEIAKNTVHRLFPKLHAQLSRSVTVPEVTTIAPQRDRTLRGDRRVSYISFNAVVDKNSEFHMVSQDQLEELAGVEYRALNALLWILACYHIGLQVLGFTIMAPYVSASRWRETFQFPQLHDDIEPVWFALFHAVSSYTNTGMSLVDQSMIPFQRAYGIVFTMSILILAGNTGFPIVLRFTIWVLSKAVPRTSRVSETLQFLLDHPRRCFIYLFPSHQTWVLLTLLIALNFTDWIGFVVLNIGNVVVESMPLAQRFAVGLMQAITIRGGGFGFIPITSLAPAIKVLYVIMMYISVYPLALSVRTTNVYEKQSLGIYAYDDEYADEDASWLQGPRVSVWGRYMTRHIRRQLAFDMWWLALAIFFICIIERSQLENMENTGWFTIFTIIFELVSAYGIIGLSLGLPLGNFSFTGAFHPLSKLLVCLVMIRGRHRGLPVAIDRAVMIPKEFDDSDDEENDDDEGSLSGGRNVTVFSDRLTASPQPQPQVAPAWLRVPAS</sequence>
<reference evidence="13" key="1">
    <citation type="submission" date="2024-06" db="EMBL/GenBank/DDBJ databases">
        <title>Multi-omics analyses provide insights into the biosynthesis of the anticancer antibiotic pleurotin in Hohenbuehelia grisea.</title>
        <authorList>
            <person name="Weaver J.A."/>
            <person name="Alberti F."/>
        </authorList>
    </citation>
    <scope>NUCLEOTIDE SEQUENCE [LARGE SCALE GENOMIC DNA]</scope>
    <source>
        <strain evidence="13">T-177</strain>
    </source>
</reference>
<evidence type="ECO:0000256" key="3">
    <source>
        <dbReference type="ARBA" id="ARBA00022448"/>
    </source>
</evidence>
<feature type="transmembrane region" description="Helical" evidence="10">
    <location>
        <begin position="462"/>
        <end position="482"/>
    </location>
</feature>
<dbReference type="PANTHER" id="PTHR31064">
    <property type="entry name" value="POTASSIUM TRANSPORT PROTEIN DDB_G0292412-RELATED"/>
    <property type="match status" value="1"/>
</dbReference>
<evidence type="ECO:0000313" key="12">
    <source>
        <dbReference type="EMBL" id="KAL0948734.1"/>
    </source>
</evidence>
<name>A0ABR3IZI8_9AGAR</name>
<feature type="transmembrane region" description="Helical" evidence="10">
    <location>
        <begin position="686"/>
        <end position="703"/>
    </location>
</feature>
<dbReference type="InterPro" id="IPR004773">
    <property type="entry name" value="K/Na_transp_Trk1/HKT1"/>
</dbReference>
<proteinExistence type="inferred from homology"/>
<evidence type="ECO:0000256" key="7">
    <source>
        <dbReference type="ARBA" id="ARBA00022989"/>
    </source>
</evidence>
<keyword evidence="6 10" id="KW-0630">Potassium</keyword>
<comment type="subcellular location">
    <subcellularLocation>
        <location evidence="1">Membrane</location>
        <topology evidence="1">Multi-pass membrane protein</topology>
    </subcellularLocation>
</comment>
<dbReference type="InterPro" id="IPR003445">
    <property type="entry name" value="Cat_transpt"/>
</dbReference>
<feature type="region of interest" description="Disordered" evidence="11">
    <location>
        <begin position="269"/>
        <end position="320"/>
    </location>
</feature>
<dbReference type="Proteomes" id="UP001556367">
    <property type="component" value="Unassembled WGS sequence"/>
</dbReference>
<feature type="transmembrane region" description="Helical" evidence="10">
    <location>
        <begin position="74"/>
        <end position="95"/>
    </location>
</feature>
<dbReference type="NCBIfam" id="TIGR00934">
    <property type="entry name" value="2a38euk"/>
    <property type="match status" value="1"/>
</dbReference>
<dbReference type="InterPro" id="IPR015958">
    <property type="entry name" value="Trk1_fungi"/>
</dbReference>
<feature type="transmembrane region" description="Helical" evidence="10">
    <location>
        <begin position="494"/>
        <end position="521"/>
    </location>
</feature>
<evidence type="ECO:0000256" key="11">
    <source>
        <dbReference type="SAM" id="MobiDB-lite"/>
    </source>
</evidence>
<evidence type="ECO:0000256" key="5">
    <source>
        <dbReference type="ARBA" id="ARBA00022692"/>
    </source>
</evidence>
<keyword evidence="7 10" id="KW-1133">Transmembrane helix</keyword>
<keyword evidence="8 10" id="KW-0406">Ion transport</keyword>
<feature type="region of interest" description="Disordered" evidence="11">
    <location>
        <begin position="115"/>
        <end position="156"/>
    </location>
</feature>
<organism evidence="12 13">
    <name type="scientific">Hohenbuehelia grisea</name>
    <dbReference type="NCBI Taxonomy" id="104357"/>
    <lineage>
        <taxon>Eukaryota</taxon>
        <taxon>Fungi</taxon>
        <taxon>Dikarya</taxon>
        <taxon>Basidiomycota</taxon>
        <taxon>Agaricomycotina</taxon>
        <taxon>Agaricomycetes</taxon>
        <taxon>Agaricomycetidae</taxon>
        <taxon>Agaricales</taxon>
        <taxon>Pleurotineae</taxon>
        <taxon>Pleurotaceae</taxon>
        <taxon>Hohenbuehelia</taxon>
    </lineage>
</organism>
<evidence type="ECO:0000256" key="8">
    <source>
        <dbReference type="ARBA" id="ARBA00023065"/>
    </source>
</evidence>
<evidence type="ECO:0000256" key="10">
    <source>
        <dbReference type="PIRNR" id="PIRNR002450"/>
    </source>
</evidence>
<feature type="transmembrane region" description="Helical" evidence="10">
    <location>
        <begin position="604"/>
        <end position="629"/>
    </location>
</feature>
<keyword evidence="9 10" id="KW-0472">Membrane</keyword>
<feature type="compositionally biased region" description="Basic and acidic residues" evidence="11">
    <location>
        <begin position="269"/>
        <end position="278"/>
    </location>
</feature>
<evidence type="ECO:0000256" key="9">
    <source>
        <dbReference type="ARBA" id="ARBA00023136"/>
    </source>
</evidence>
<dbReference type="EMBL" id="JASNQZ010000012">
    <property type="protein sequence ID" value="KAL0948734.1"/>
    <property type="molecule type" value="Genomic_DNA"/>
</dbReference>
<evidence type="ECO:0000256" key="2">
    <source>
        <dbReference type="ARBA" id="ARBA00009137"/>
    </source>
</evidence>
<feature type="transmembrane region" description="Helical" evidence="10">
    <location>
        <begin position="556"/>
        <end position="583"/>
    </location>
</feature>
<keyword evidence="3 10" id="KW-0813">Transport</keyword>
<feature type="transmembrane region" description="Helical" evidence="10">
    <location>
        <begin position="12"/>
        <end position="36"/>
    </location>
</feature>
<keyword evidence="13" id="KW-1185">Reference proteome</keyword>
<evidence type="ECO:0000256" key="1">
    <source>
        <dbReference type="ARBA" id="ARBA00004141"/>
    </source>
</evidence>
<dbReference type="PIRSF" id="PIRSF002450">
    <property type="entry name" value="K+_transpter_TRK"/>
    <property type="match status" value="1"/>
</dbReference>
<comment type="caution">
    <text evidence="12">The sequence shown here is derived from an EMBL/GenBank/DDBJ whole genome shotgun (WGS) entry which is preliminary data.</text>
</comment>
<accession>A0ABR3IZI8</accession>
<feature type="compositionally biased region" description="Acidic residues" evidence="11">
    <location>
        <begin position="785"/>
        <end position="797"/>
    </location>
</feature>